<evidence type="ECO:0000313" key="7">
    <source>
        <dbReference type="Proteomes" id="UP000005226"/>
    </source>
</evidence>
<accession>A0A674PKU6</accession>
<dbReference type="PROSITE" id="PS51842">
    <property type="entry name" value="IF_ROD_2"/>
    <property type="match status" value="1"/>
</dbReference>
<dbReference type="Pfam" id="PF00038">
    <property type="entry name" value="Filament"/>
    <property type="match status" value="1"/>
</dbReference>
<sequence>MSFARSVVYSSSARLGSSRAPSVYGGAGGSGVRISATKGARSFSSGGSFSSASSGFNLADAVNVSANEKMTMQNLNDRLANYLEKVRMLELANADLELKIKQFLESKAMPKSHDSSAHQITIHDLQNKILDATRSNGALYLAVDNAKLAADDFKTKYENELVMRQSVEADIAGLRRLLDELTLGRSDLEMQIEALREELLHLKKNHEEELLAMRAQMSGQVHVEVDAAPAQDLTKVMADIREHYEGITAKNQRELEIWFNTKTEALNKEVMNQTVTLQTSRTEVTEVKRTLQSLQIELQSLQGLKASLEGTLAETQNRYAVMLSSYQAQVSNMEEQLTQLRADLERQSQDYQILLDIKTRLELEIAEYRRLLDGETMTSSSSSSTTTTTRTVVVVEKRWSMGGWSPPPPLRSEVLPGATLSRHSLLPW</sequence>
<dbReference type="PRINTS" id="PR01248">
    <property type="entry name" value="TYPE1KERATIN"/>
</dbReference>
<feature type="coiled-coil region" evidence="4">
    <location>
        <begin position="277"/>
        <end position="350"/>
    </location>
</feature>
<dbReference type="FunFam" id="1.20.5.1160:FF:000002">
    <property type="entry name" value="Type I keratin 10"/>
    <property type="match status" value="1"/>
</dbReference>
<keyword evidence="3 4" id="KW-0175">Coiled coil</keyword>
<evidence type="ECO:0000256" key="1">
    <source>
        <dbReference type="ARBA" id="ARBA00022744"/>
    </source>
</evidence>
<dbReference type="SUPFAM" id="SSF64593">
    <property type="entry name" value="Intermediate filament protein, coiled coil region"/>
    <property type="match status" value="2"/>
</dbReference>
<organism evidence="6 7">
    <name type="scientific">Takifugu rubripes</name>
    <name type="common">Japanese pufferfish</name>
    <name type="synonym">Fugu rubripes</name>
    <dbReference type="NCBI Taxonomy" id="31033"/>
    <lineage>
        <taxon>Eukaryota</taxon>
        <taxon>Metazoa</taxon>
        <taxon>Chordata</taxon>
        <taxon>Craniata</taxon>
        <taxon>Vertebrata</taxon>
        <taxon>Euteleostomi</taxon>
        <taxon>Actinopterygii</taxon>
        <taxon>Neopterygii</taxon>
        <taxon>Teleostei</taxon>
        <taxon>Neoteleostei</taxon>
        <taxon>Acanthomorphata</taxon>
        <taxon>Eupercaria</taxon>
        <taxon>Tetraodontiformes</taxon>
        <taxon>Tetradontoidea</taxon>
        <taxon>Tetraodontidae</taxon>
        <taxon>Takifugu</taxon>
    </lineage>
</organism>
<dbReference type="AlphaFoldDB" id="A0A674PKU6"/>
<dbReference type="Gene3D" id="1.20.5.500">
    <property type="entry name" value="Single helix bin"/>
    <property type="match status" value="1"/>
</dbReference>
<protein>
    <submittedName>
        <fullName evidence="6">Keratin, type I cytoskeletal 13-like</fullName>
    </submittedName>
</protein>
<evidence type="ECO:0000256" key="2">
    <source>
        <dbReference type="ARBA" id="ARBA00022754"/>
    </source>
</evidence>
<dbReference type="Proteomes" id="UP000005226">
    <property type="component" value="Unplaced"/>
</dbReference>
<dbReference type="InterPro" id="IPR002957">
    <property type="entry name" value="Keratin_I"/>
</dbReference>
<evidence type="ECO:0000259" key="5">
    <source>
        <dbReference type="PROSITE" id="PS51842"/>
    </source>
</evidence>
<feature type="coiled-coil region" evidence="4">
    <location>
        <begin position="178"/>
        <end position="216"/>
    </location>
</feature>
<dbReference type="SMART" id="SM01391">
    <property type="entry name" value="Filament"/>
    <property type="match status" value="1"/>
</dbReference>
<proteinExistence type="predicted"/>
<dbReference type="FunFam" id="1.20.5.170:FF:000002">
    <property type="entry name" value="Type I keratin KA11"/>
    <property type="match status" value="1"/>
</dbReference>
<dbReference type="PANTHER" id="PTHR23239:SF367">
    <property type="entry name" value="KERATIN 15-RELATED"/>
    <property type="match status" value="1"/>
</dbReference>
<dbReference type="GeneTree" id="ENSGT00950000182969"/>
<dbReference type="Gene3D" id="1.20.5.1160">
    <property type="entry name" value="Vasodilator-stimulated phosphoprotein"/>
    <property type="match status" value="1"/>
</dbReference>
<keyword evidence="2" id="KW-0403">Intermediate filament</keyword>
<name>A0A674PKU6_TAKRU</name>
<dbReference type="InterPro" id="IPR039008">
    <property type="entry name" value="IF_rod_dom"/>
</dbReference>
<dbReference type="GO" id="GO:0005882">
    <property type="term" value="C:intermediate filament"/>
    <property type="evidence" value="ECO:0007669"/>
    <property type="project" value="UniProtKB-KW"/>
</dbReference>
<dbReference type="Gene3D" id="1.20.5.170">
    <property type="match status" value="1"/>
</dbReference>
<keyword evidence="1" id="KW-0416">Keratin</keyword>
<dbReference type="GO" id="GO:0005198">
    <property type="term" value="F:structural molecule activity"/>
    <property type="evidence" value="ECO:0007669"/>
    <property type="project" value="InterPro"/>
</dbReference>
<reference evidence="6" key="2">
    <citation type="submission" date="2025-08" db="UniProtKB">
        <authorList>
            <consortium name="Ensembl"/>
        </authorList>
    </citation>
    <scope>IDENTIFICATION</scope>
</reference>
<evidence type="ECO:0000313" key="6">
    <source>
        <dbReference type="Ensembl" id="ENSTRUP00000086325.1"/>
    </source>
</evidence>
<dbReference type="FunFam" id="1.20.5.500:FF:000001">
    <property type="entry name" value="Type II keratin 23"/>
    <property type="match status" value="1"/>
</dbReference>
<dbReference type="PANTHER" id="PTHR23239">
    <property type="entry name" value="INTERMEDIATE FILAMENT"/>
    <property type="match status" value="1"/>
</dbReference>
<dbReference type="InParanoid" id="A0A674PKU6"/>
<feature type="coiled-coil region" evidence="4">
    <location>
        <begin position="65"/>
        <end position="99"/>
    </location>
</feature>
<feature type="domain" description="IF rod" evidence="5">
    <location>
        <begin position="68"/>
        <end position="379"/>
    </location>
</feature>
<evidence type="ECO:0000256" key="4">
    <source>
        <dbReference type="SAM" id="Coils"/>
    </source>
</evidence>
<gene>
    <name evidence="6" type="primary">LOC115249955</name>
</gene>
<reference evidence="6" key="1">
    <citation type="journal article" date="2011" name="Genome Biol. Evol.">
        <title>Integration of the genetic map and genome assembly of fugu facilitates insights into distinct features of genome evolution in teleosts and mammals.</title>
        <authorList>
            <person name="Kai W."/>
            <person name="Kikuchi K."/>
            <person name="Tohari S."/>
            <person name="Chew A.K."/>
            <person name="Tay A."/>
            <person name="Fujiwara A."/>
            <person name="Hosoya S."/>
            <person name="Suetake H."/>
            <person name="Naruse K."/>
            <person name="Brenner S."/>
            <person name="Suzuki Y."/>
            <person name="Venkatesh B."/>
        </authorList>
    </citation>
    <scope>NUCLEOTIDE SEQUENCE [LARGE SCALE GENOMIC DNA]</scope>
</reference>
<dbReference type="OMA" id="WENENTL"/>
<reference evidence="6" key="3">
    <citation type="submission" date="2025-09" db="UniProtKB">
        <authorList>
            <consortium name="Ensembl"/>
        </authorList>
    </citation>
    <scope>IDENTIFICATION</scope>
</reference>
<keyword evidence="7" id="KW-1185">Reference proteome</keyword>
<dbReference type="Ensembl" id="ENSTRUT00000066548.1">
    <property type="protein sequence ID" value="ENSTRUP00000086325.1"/>
    <property type="gene ID" value="ENSTRUG00000025119.2"/>
</dbReference>
<evidence type="ECO:0000256" key="3">
    <source>
        <dbReference type="ARBA" id="ARBA00023054"/>
    </source>
</evidence>